<feature type="transmembrane region" description="Helical" evidence="8">
    <location>
        <begin position="44"/>
        <end position="62"/>
    </location>
</feature>
<dbReference type="EMBL" id="SMAK01000001">
    <property type="protein sequence ID" value="TCT13358.1"/>
    <property type="molecule type" value="Genomic_DNA"/>
</dbReference>
<evidence type="ECO:0000256" key="4">
    <source>
        <dbReference type="ARBA" id="ARBA00022475"/>
    </source>
</evidence>
<evidence type="ECO:0000256" key="8">
    <source>
        <dbReference type="RuleBase" id="RU363041"/>
    </source>
</evidence>
<keyword evidence="10" id="KW-1185">Reference proteome</keyword>
<evidence type="ECO:0000256" key="7">
    <source>
        <dbReference type="ARBA" id="ARBA00023136"/>
    </source>
</evidence>
<feature type="transmembrane region" description="Helical" evidence="8">
    <location>
        <begin position="166"/>
        <end position="185"/>
    </location>
</feature>
<keyword evidence="3" id="KW-0813">Transport</keyword>
<evidence type="ECO:0000313" key="9">
    <source>
        <dbReference type="EMBL" id="TCT13358.1"/>
    </source>
</evidence>
<comment type="subcellular location">
    <subcellularLocation>
        <location evidence="1 8">Cell membrane</location>
        <topology evidence="1 8">Multi-pass membrane protein</topology>
    </subcellularLocation>
</comment>
<feature type="transmembrane region" description="Helical" evidence="8">
    <location>
        <begin position="6"/>
        <end position="32"/>
    </location>
</feature>
<evidence type="ECO:0000256" key="5">
    <source>
        <dbReference type="ARBA" id="ARBA00022692"/>
    </source>
</evidence>
<dbReference type="Proteomes" id="UP000295678">
    <property type="component" value="Unassembled WGS sequence"/>
</dbReference>
<keyword evidence="4 8" id="KW-1003">Cell membrane</keyword>
<comment type="similarity">
    <text evidence="2 8">Belongs to the 4-toluene sulfonate uptake permease (TSUP) (TC 2.A.102) family.</text>
</comment>
<dbReference type="OrthoDB" id="9795324at2"/>
<dbReference type="AlphaFoldDB" id="A0A4R3MKT3"/>
<accession>A0A4R3MKT3</accession>
<dbReference type="PANTHER" id="PTHR30269">
    <property type="entry name" value="TRANSMEMBRANE PROTEIN YFCA"/>
    <property type="match status" value="1"/>
</dbReference>
<evidence type="ECO:0000313" key="10">
    <source>
        <dbReference type="Proteomes" id="UP000295678"/>
    </source>
</evidence>
<reference evidence="9 10" key="1">
    <citation type="submission" date="2019-03" db="EMBL/GenBank/DDBJ databases">
        <title>Genomic Encyclopedia of Type Strains, Phase IV (KMG-IV): sequencing the most valuable type-strain genomes for metagenomic binning, comparative biology and taxonomic classification.</title>
        <authorList>
            <person name="Goeker M."/>
        </authorList>
    </citation>
    <scope>NUCLEOTIDE SEQUENCE [LARGE SCALE GENOMIC DNA]</scope>
    <source>
        <strain evidence="9 10">DSM 19345</strain>
    </source>
</reference>
<feature type="transmembrane region" description="Helical" evidence="8">
    <location>
        <begin position="227"/>
        <end position="246"/>
    </location>
</feature>
<evidence type="ECO:0000256" key="6">
    <source>
        <dbReference type="ARBA" id="ARBA00022989"/>
    </source>
</evidence>
<proteinExistence type="inferred from homology"/>
<name>A0A4R3MKT3_9HYPH</name>
<organism evidence="9 10">
    <name type="scientific">Tepidamorphus gemmatus</name>
    <dbReference type="NCBI Taxonomy" id="747076"/>
    <lineage>
        <taxon>Bacteria</taxon>
        <taxon>Pseudomonadati</taxon>
        <taxon>Pseudomonadota</taxon>
        <taxon>Alphaproteobacteria</taxon>
        <taxon>Hyphomicrobiales</taxon>
        <taxon>Tepidamorphaceae</taxon>
        <taxon>Tepidamorphus</taxon>
    </lineage>
</organism>
<sequence>MLPDSATLVAIVAVALAGFVGGFAGFGGAMIFMPVASALIEPRVAAASFLVTSTVLMMPLVWSAMRICAWRTVLPASIGATLTVPLGAAVLAIGDPVAIRWAISAVVLGLLALMMSGWRYAGQPGPVVATGVGGVSGLLGGLAQIAGPPVIVFWMSGPNTSVTVRANLISFFTIVSASSFAAYAWNGFFTVEAMRQTLMLAPAYGIALFLGARMFRRASERGYRRLAYAIIATAAVSSLPLLDGLLR</sequence>
<feature type="transmembrane region" description="Helical" evidence="8">
    <location>
        <begin position="127"/>
        <end position="154"/>
    </location>
</feature>
<evidence type="ECO:0000256" key="3">
    <source>
        <dbReference type="ARBA" id="ARBA00022448"/>
    </source>
</evidence>
<keyword evidence="5 8" id="KW-0812">Transmembrane</keyword>
<comment type="caution">
    <text evidence="9">The sequence shown here is derived from an EMBL/GenBank/DDBJ whole genome shotgun (WGS) entry which is preliminary data.</text>
</comment>
<evidence type="ECO:0000256" key="2">
    <source>
        <dbReference type="ARBA" id="ARBA00009142"/>
    </source>
</evidence>
<dbReference type="GO" id="GO:0005886">
    <property type="term" value="C:plasma membrane"/>
    <property type="evidence" value="ECO:0007669"/>
    <property type="project" value="UniProtKB-SubCell"/>
</dbReference>
<dbReference type="InterPro" id="IPR002781">
    <property type="entry name" value="TM_pro_TauE-like"/>
</dbReference>
<dbReference type="InterPro" id="IPR052017">
    <property type="entry name" value="TSUP"/>
</dbReference>
<dbReference type="PANTHER" id="PTHR30269:SF37">
    <property type="entry name" value="MEMBRANE TRANSPORTER PROTEIN"/>
    <property type="match status" value="1"/>
</dbReference>
<protein>
    <recommendedName>
        <fullName evidence="8">Probable membrane transporter protein</fullName>
    </recommendedName>
</protein>
<keyword evidence="6 8" id="KW-1133">Transmembrane helix</keyword>
<keyword evidence="7 8" id="KW-0472">Membrane</keyword>
<feature type="transmembrane region" description="Helical" evidence="8">
    <location>
        <begin position="101"/>
        <end position="121"/>
    </location>
</feature>
<dbReference type="Pfam" id="PF01925">
    <property type="entry name" value="TauE"/>
    <property type="match status" value="1"/>
</dbReference>
<gene>
    <name evidence="9" type="ORF">EDC22_101222</name>
</gene>
<evidence type="ECO:0000256" key="1">
    <source>
        <dbReference type="ARBA" id="ARBA00004651"/>
    </source>
</evidence>
<feature type="transmembrane region" description="Helical" evidence="8">
    <location>
        <begin position="197"/>
        <end position="215"/>
    </location>
</feature>
<feature type="transmembrane region" description="Helical" evidence="8">
    <location>
        <begin position="74"/>
        <end position="94"/>
    </location>
</feature>
<dbReference type="RefSeq" id="WP_132804752.1">
    <property type="nucleotide sequence ID" value="NZ_SMAK01000001.1"/>
</dbReference>